<feature type="transmembrane region" description="Helical" evidence="1">
    <location>
        <begin position="58"/>
        <end position="79"/>
    </location>
</feature>
<keyword evidence="1" id="KW-0812">Transmembrane</keyword>
<dbReference type="EMBL" id="ODYU01006593">
    <property type="protein sequence ID" value="SOQ48568.1"/>
    <property type="molecule type" value="Genomic_DNA"/>
</dbReference>
<sequence length="186" mass="20868">MYITASIRSLTPEELRVRRKALRDAIVCIGWLKVLSMICYLSLYMLVVEHSKGTWSTAIQMMILVIIPVQILSGILLFWGATEAKLSALEFAVWLCVLIAAYNTVLGVIGCIYFIRIGSMFIHFIMAFIFSLLSLSLFTVLCHDVIVIYTFMTLAKSPQTFTQPQEIIISVPDLPPPGPKSITHKP</sequence>
<gene>
    <name evidence="2" type="ORF">SFRICE_015215</name>
</gene>
<protein>
    <submittedName>
        <fullName evidence="2">SFRICE_015215</fullName>
    </submittedName>
</protein>
<feature type="transmembrane region" description="Helical" evidence="1">
    <location>
        <begin position="91"/>
        <end position="115"/>
    </location>
</feature>
<keyword evidence="1" id="KW-1133">Transmembrane helix</keyword>
<evidence type="ECO:0000256" key="1">
    <source>
        <dbReference type="SAM" id="Phobius"/>
    </source>
</evidence>
<dbReference type="AlphaFoldDB" id="A0A2H1W679"/>
<evidence type="ECO:0000313" key="2">
    <source>
        <dbReference type="EMBL" id="SOQ48568.1"/>
    </source>
</evidence>
<name>A0A2H1W679_SPOFR</name>
<keyword evidence="1" id="KW-0472">Membrane</keyword>
<organism evidence="2">
    <name type="scientific">Spodoptera frugiperda</name>
    <name type="common">Fall armyworm</name>
    <dbReference type="NCBI Taxonomy" id="7108"/>
    <lineage>
        <taxon>Eukaryota</taxon>
        <taxon>Metazoa</taxon>
        <taxon>Ecdysozoa</taxon>
        <taxon>Arthropoda</taxon>
        <taxon>Hexapoda</taxon>
        <taxon>Insecta</taxon>
        <taxon>Pterygota</taxon>
        <taxon>Neoptera</taxon>
        <taxon>Endopterygota</taxon>
        <taxon>Lepidoptera</taxon>
        <taxon>Glossata</taxon>
        <taxon>Ditrysia</taxon>
        <taxon>Noctuoidea</taxon>
        <taxon>Noctuidae</taxon>
        <taxon>Amphipyrinae</taxon>
        <taxon>Spodoptera</taxon>
    </lineage>
</organism>
<accession>A0A2H1W679</accession>
<feature type="transmembrane region" description="Helical" evidence="1">
    <location>
        <begin position="21"/>
        <end position="46"/>
    </location>
</feature>
<feature type="transmembrane region" description="Helical" evidence="1">
    <location>
        <begin position="121"/>
        <end position="151"/>
    </location>
</feature>
<proteinExistence type="predicted"/>
<reference evidence="2" key="1">
    <citation type="submission" date="2016-07" db="EMBL/GenBank/DDBJ databases">
        <authorList>
            <person name="Bretaudeau A."/>
        </authorList>
    </citation>
    <scope>NUCLEOTIDE SEQUENCE</scope>
    <source>
        <strain evidence="2">Rice</strain>
        <tissue evidence="2">Whole body</tissue>
    </source>
</reference>